<comment type="caution">
    <text evidence="9">The sequence shown here is derived from an EMBL/GenBank/DDBJ whole genome shotgun (WGS) entry which is preliminary data.</text>
</comment>
<comment type="subcellular location">
    <subcellularLocation>
        <location evidence="1">Mitochondrion</location>
    </subcellularLocation>
</comment>
<evidence type="ECO:0000256" key="8">
    <source>
        <dbReference type="RuleBase" id="RU000660"/>
    </source>
</evidence>
<evidence type="ECO:0000256" key="4">
    <source>
        <dbReference type="ARBA" id="ARBA00023128"/>
    </source>
</evidence>
<dbReference type="PROSITE" id="PS01167">
    <property type="entry name" value="RIBOSOMAL_L17"/>
    <property type="match status" value="1"/>
</dbReference>
<dbReference type="InterPro" id="IPR000456">
    <property type="entry name" value="Ribosomal_bL17"/>
</dbReference>
<keyword evidence="4" id="KW-0496">Mitochondrion</keyword>
<evidence type="ECO:0000256" key="5">
    <source>
        <dbReference type="ARBA" id="ARBA00023274"/>
    </source>
</evidence>
<dbReference type="PANTHER" id="PTHR14413">
    <property type="entry name" value="RIBOSOMAL PROTEIN L17"/>
    <property type="match status" value="1"/>
</dbReference>
<dbReference type="InterPro" id="IPR036373">
    <property type="entry name" value="Ribosomal_bL17_sf"/>
</dbReference>
<protein>
    <recommendedName>
        <fullName evidence="6">Large ribosomal subunit protein bL17m</fullName>
    </recommendedName>
</protein>
<evidence type="ECO:0000256" key="2">
    <source>
        <dbReference type="ARBA" id="ARBA00008777"/>
    </source>
</evidence>
<sequence length="246" mass="28358">MAGGHMKYRALSRSSAHRQALLRNLVTSLFKHESIATTWHKAKEAQRLAEKLVTLGKKNTEASRRRAHQIFYEPNDMVPKLFGPIRERYATRPGGYTRVLRIEPLKEDQAESAILELVDGPKDMRFAMTAKTLARLPPNKKFNDMTAKNVKRVTQFREDGMSHLQDMVQTMRIEQENGIDDRVLPAPRKVYPEEAIRRDMRYPEEVPMWKFPNPLPPKPASKEVKVVEPEDDFVVAERNLGKEVNA</sequence>
<reference evidence="9" key="1">
    <citation type="submission" date="2019-04" db="EMBL/GenBank/DDBJ databases">
        <title>Sequencing of skin fungus with MAO and IRED activity.</title>
        <authorList>
            <person name="Marsaioli A.J."/>
            <person name="Bonatto J.M.C."/>
            <person name="Reis Junior O."/>
        </authorList>
    </citation>
    <scope>NUCLEOTIDE SEQUENCE</scope>
    <source>
        <strain evidence="9">28M1</strain>
    </source>
</reference>
<dbReference type="Gene3D" id="3.90.1030.10">
    <property type="entry name" value="Ribosomal protein L17"/>
    <property type="match status" value="1"/>
</dbReference>
<dbReference type="AlphaFoldDB" id="A0A9P5C0T7"/>
<evidence type="ECO:0000256" key="6">
    <source>
        <dbReference type="ARBA" id="ARBA00035290"/>
    </source>
</evidence>
<dbReference type="GO" id="GO:0005762">
    <property type="term" value="C:mitochondrial large ribosomal subunit"/>
    <property type="evidence" value="ECO:0007669"/>
    <property type="project" value="TreeGrafter"/>
</dbReference>
<name>A0A9P5C0T7_9PLEO</name>
<dbReference type="EMBL" id="SWKV01000032">
    <property type="protein sequence ID" value="KAF3039155.1"/>
    <property type="molecule type" value="Genomic_DNA"/>
</dbReference>
<dbReference type="GO" id="GO:0006412">
    <property type="term" value="P:translation"/>
    <property type="evidence" value="ECO:0007669"/>
    <property type="project" value="InterPro"/>
</dbReference>
<comment type="similarity">
    <text evidence="2 8">Belongs to the bacterial ribosomal protein bL17 family.</text>
</comment>
<proteinExistence type="inferred from homology"/>
<gene>
    <name evidence="9" type="ORF">E8E12_004211</name>
</gene>
<dbReference type="FunFam" id="3.90.1030.10:FF:000005">
    <property type="entry name" value="Probable 50S ribosomal protein L17"/>
    <property type="match status" value="1"/>
</dbReference>
<dbReference type="InterPro" id="IPR047859">
    <property type="entry name" value="Ribosomal_bL17_CS"/>
</dbReference>
<organism evidence="9 10">
    <name type="scientific">Didymella heteroderae</name>
    <dbReference type="NCBI Taxonomy" id="1769908"/>
    <lineage>
        <taxon>Eukaryota</taxon>
        <taxon>Fungi</taxon>
        <taxon>Dikarya</taxon>
        <taxon>Ascomycota</taxon>
        <taxon>Pezizomycotina</taxon>
        <taxon>Dothideomycetes</taxon>
        <taxon>Pleosporomycetidae</taxon>
        <taxon>Pleosporales</taxon>
        <taxon>Pleosporineae</taxon>
        <taxon>Didymellaceae</taxon>
        <taxon>Didymella</taxon>
    </lineage>
</organism>
<dbReference type="NCBIfam" id="TIGR00059">
    <property type="entry name" value="L17"/>
    <property type="match status" value="1"/>
</dbReference>
<evidence type="ECO:0000313" key="10">
    <source>
        <dbReference type="Proteomes" id="UP000758155"/>
    </source>
</evidence>
<comment type="function">
    <text evidence="7">Component of the mitochondrial ribosome (mitoribosome), a dedicated translation machinery responsible for the synthesis of mitochondrial genome-encoded proteins, including at least some of the essential transmembrane subunits of the mitochondrial respiratory chain. The mitoribosomes are attached to the mitochondrial inner membrane and translation products are cotranslationally integrated into the membrane.</text>
</comment>
<keyword evidence="5 8" id="KW-0687">Ribonucleoprotein</keyword>
<dbReference type="Proteomes" id="UP000758155">
    <property type="component" value="Unassembled WGS sequence"/>
</dbReference>
<dbReference type="OrthoDB" id="275000at2759"/>
<evidence type="ECO:0000256" key="7">
    <source>
        <dbReference type="ARBA" id="ARBA00037226"/>
    </source>
</evidence>
<evidence type="ECO:0000256" key="3">
    <source>
        <dbReference type="ARBA" id="ARBA00022980"/>
    </source>
</evidence>
<accession>A0A9P5C0T7</accession>
<evidence type="ECO:0000313" key="9">
    <source>
        <dbReference type="EMBL" id="KAF3039155.1"/>
    </source>
</evidence>
<dbReference type="HAMAP" id="MF_01368">
    <property type="entry name" value="Ribosomal_bL17"/>
    <property type="match status" value="1"/>
</dbReference>
<evidence type="ECO:0000256" key="1">
    <source>
        <dbReference type="ARBA" id="ARBA00004173"/>
    </source>
</evidence>
<dbReference type="GO" id="GO:0003735">
    <property type="term" value="F:structural constituent of ribosome"/>
    <property type="evidence" value="ECO:0007669"/>
    <property type="project" value="InterPro"/>
</dbReference>
<keyword evidence="3 8" id="KW-0689">Ribosomal protein</keyword>
<dbReference type="PANTHER" id="PTHR14413:SF16">
    <property type="entry name" value="LARGE RIBOSOMAL SUBUNIT PROTEIN BL17M"/>
    <property type="match status" value="1"/>
</dbReference>
<dbReference type="SUPFAM" id="SSF64263">
    <property type="entry name" value="Prokaryotic ribosomal protein L17"/>
    <property type="match status" value="1"/>
</dbReference>
<keyword evidence="10" id="KW-1185">Reference proteome</keyword>
<dbReference type="Pfam" id="PF01196">
    <property type="entry name" value="Ribosomal_L17"/>
    <property type="match status" value="1"/>
</dbReference>